<proteinExistence type="predicted"/>
<keyword evidence="3" id="KW-1185">Reference proteome</keyword>
<accession>A0ABM5SVQ3</accession>
<gene>
    <name evidence="2" type="ORF">UC34_05090</name>
</gene>
<organism evidence="2 3">
    <name type="scientific">Pandoraea vervacti</name>
    <dbReference type="NCBI Taxonomy" id="656178"/>
    <lineage>
        <taxon>Bacteria</taxon>
        <taxon>Pseudomonadati</taxon>
        <taxon>Pseudomonadota</taxon>
        <taxon>Betaproteobacteria</taxon>
        <taxon>Burkholderiales</taxon>
        <taxon>Burkholderiaceae</taxon>
        <taxon>Pandoraea</taxon>
    </lineage>
</organism>
<reference evidence="3" key="1">
    <citation type="submission" date="2015-02" db="EMBL/GenBank/DDBJ databases">
        <title>Complete Genome Sequencing of Pandoraea vervacti NS15 sp. nov.</title>
        <authorList>
            <person name="Chan K.-G."/>
        </authorList>
    </citation>
    <scope>NUCLEOTIDE SEQUENCE [LARGE SCALE GENOMIC DNA]</scope>
    <source>
        <strain evidence="3">NS15</strain>
    </source>
</reference>
<name>A0ABM5SVQ3_9BURK</name>
<dbReference type="Proteomes" id="UP000035085">
    <property type="component" value="Chromosome"/>
</dbReference>
<dbReference type="EMBL" id="CP010897">
    <property type="protein sequence ID" value="AJP56544.1"/>
    <property type="molecule type" value="Genomic_DNA"/>
</dbReference>
<feature type="region of interest" description="Disordered" evidence="1">
    <location>
        <begin position="1"/>
        <end position="25"/>
    </location>
</feature>
<sequence length="203" mass="22108">MHPVSTTTLGAVPTTPFTPPTPQPRHARMHECFRADIATVRLRHGGSRPIATAVIGEPVRQTAPHRRLPILAARRLFASDAPAPAADFAFFREPLKQTPALIGQWRAAAKAGSGSEAWAQFIADISERFFKGSRKQRVMDALVLSLDILPPRDRADALACVLADGVEGNAAVEEFWAFVGMERIPDADKARVAELIHRYGIGT</sequence>
<evidence type="ECO:0000313" key="3">
    <source>
        <dbReference type="Proteomes" id="UP000035085"/>
    </source>
</evidence>
<protein>
    <submittedName>
        <fullName evidence="2">Uncharacterized protein</fullName>
    </submittedName>
</protein>
<evidence type="ECO:0000313" key="2">
    <source>
        <dbReference type="EMBL" id="AJP56544.1"/>
    </source>
</evidence>
<evidence type="ECO:0000256" key="1">
    <source>
        <dbReference type="SAM" id="MobiDB-lite"/>
    </source>
</evidence>